<dbReference type="OrthoDB" id="3877308at2759"/>
<evidence type="ECO:0000313" key="2">
    <source>
        <dbReference type="Proteomes" id="UP000745764"/>
    </source>
</evidence>
<keyword evidence="2" id="KW-1185">Reference proteome</keyword>
<dbReference type="AlphaFoldDB" id="A0A9N8KJQ5"/>
<gene>
    <name evidence="1" type="ORF">AWRI4620_LOCUS7481</name>
</gene>
<sequence length="97" mass="10710">MPVISSPPTASVSNKTIFKRRLNHVYAFFTGKAYVKGADMAESALAWSLCRGLHRKFSLPISTTRNSNVSFVQALRNITFPSTATGFKSMCRHPSTN</sequence>
<evidence type="ECO:0000313" key="1">
    <source>
        <dbReference type="EMBL" id="CAD0113226.1"/>
    </source>
</evidence>
<protein>
    <submittedName>
        <fullName evidence="1">Uncharacterized protein</fullName>
    </submittedName>
</protein>
<name>A0A9N8KJQ5_9PEZI</name>
<organism evidence="1 2">
    <name type="scientific">Aureobasidium uvarum</name>
    <dbReference type="NCBI Taxonomy" id="2773716"/>
    <lineage>
        <taxon>Eukaryota</taxon>
        <taxon>Fungi</taxon>
        <taxon>Dikarya</taxon>
        <taxon>Ascomycota</taxon>
        <taxon>Pezizomycotina</taxon>
        <taxon>Dothideomycetes</taxon>
        <taxon>Dothideomycetidae</taxon>
        <taxon>Dothideales</taxon>
        <taxon>Saccotheciaceae</taxon>
        <taxon>Aureobasidium</taxon>
    </lineage>
</organism>
<reference evidence="1" key="1">
    <citation type="submission" date="2020-06" db="EMBL/GenBank/DDBJ databases">
        <authorList>
            <person name="Onetto C."/>
        </authorList>
    </citation>
    <scope>NUCLEOTIDE SEQUENCE</scope>
</reference>
<accession>A0A9N8KJQ5</accession>
<dbReference type="Proteomes" id="UP000745764">
    <property type="component" value="Unassembled WGS sequence"/>
</dbReference>
<comment type="caution">
    <text evidence="1">The sequence shown here is derived from an EMBL/GenBank/DDBJ whole genome shotgun (WGS) entry which is preliminary data.</text>
</comment>
<proteinExistence type="predicted"/>
<dbReference type="EMBL" id="CAINUL010000015">
    <property type="protein sequence ID" value="CAD0113226.1"/>
    <property type="molecule type" value="Genomic_DNA"/>
</dbReference>